<sequence>MEEKLYIPMGVKTETEIFSGFGRKQLLQSVIGSLAAGMLAFIIWLFSQSAAPTMVCILAGIIGSVMMTTKDQTNLSVVDQVQNMIRFARSQKYYPYAYGDEWGMTYRKNK</sequence>
<keyword evidence="1" id="KW-0812">Transmembrane</keyword>
<comment type="caution">
    <text evidence="2">The sequence shown here is derived from an EMBL/GenBank/DDBJ whole genome shotgun (WGS) entry which is preliminary data.</text>
</comment>
<dbReference type="RefSeq" id="WP_036935452.1">
    <property type="nucleotide sequence ID" value="NZ_JQKC01000001.1"/>
</dbReference>
<evidence type="ECO:0000313" key="3">
    <source>
        <dbReference type="Proteomes" id="UP000036923"/>
    </source>
</evidence>
<keyword evidence="1" id="KW-1133">Transmembrane helix</keyword>
<organism evidence="2 3">
    <name type="scientific">Pseudobacteroides cellulosolvens ATCC 35603 = DSM 2933</name>
    <dbReference type="NCBI Taxonomy" id="398512"/>
    <lineage>
        <taxon>Bacteria</taxon>
        <taxon>Bacillati</taxon>
        <taxon>Bacillota</taxon>
        <taxon>Clostridia</taxon>
        <taxon>Eubacteriales</taxon>
        <taxon>Oscillospiraceae</taxon>
        <taxon>Pseudobacteroides</taxon>
    </lineage>
</organism>
<reference evidence="3" key="1">
    <citation type="submission" date="2015-07" db="EMBL/GenBank/DDBJ databases">
        <title>Near-Complete Genome Sequence of the Cellulolytic Bacterium Bacteroides (Pseudobacteroides) cellulosolvens ATCC 35603.</title>
        <authorList>
            <person name="Dassa B."/>
            <person name="Utturkar S.M."/>
            <person name="Klingeman D.M."/>
            <person name="Hurt R.A."/>
            <person name="Keller M."/>
            <person name="Xu J."/>
            <person name="Reddy Y.H.K."/>
            <person name="Borovok I."/>
            <person name="Grinberg I.R."/>
            <person name="Lamed R."/>
            <person name="Zhivin O."/>
            <person name="Bayer E.A."/>
            <person name="Brown S.D."/>
        </authorList>
    </citation>
    <scope>NUCLEOTIDE SEQUENCE [LARGE SCALE GENOMIC DNA]</scope>
    <source>
        <strain evidence="3">DSM 2933</strain>
    </source>
</reference>
<keyword evidence="3" id="KW-1185">Reference proteome</keyword>
<gene>
    <name evidence="2" type="ORF">Bccel_4788</name>
</gene>
<evidence type="ECO:0000256" key="1">
    <source>
        <dbReference type="SAM" id="Phobius"/>
    </source>
</evidence>
<dbReference type="EMBL" id="LGTC01000001">
    <property type="protein sequence ID" value="KNY29514.1"/>
    <property type="molecule type" value="Genomic_DNA"/>
</dbReference>
<proteinExistence type="predicted"/>
<dbReference type="AlphaFoldDB" id="A0A0L6JUW4"/>
<name>A0A0L6JUW4_9FIRM</name>
<dbReference type="Proteomes" id="UP000036923">
    <property type="component" value="Unassembled WGS sequence"/>
</dbReference>
<feature type="transmembrane region" description="Helical" evidence="1">
    <location>
        <begin position="50"/>
        <end position="67"/>
    </location>
</feature>
<dbReference type="eggNOG" id="ENOG50334B7">
    <property type="taxonomic scope" value="Bacteria"/>
</dbReference>
<protein>
    <recommendedName>
        <fullName evidence="4">PrgI family protein</fullName>
    </recommendedName>
</protein>
<keyword evidence="1" id="KW-0472">Membrane</keyword>
<dbReference type="OrthoDB" id="1848927at2"/>
<accession>A0A0L6JUW4</accession>
<evidence type="ECO:0000313" key="2">
    <source>
        <dbReference type="EMBL" id="KNY29514.1"/>
    </source>
</evidence>
<dbReference type="STRING" id="398512.Bccel_4788"/>
<evidence type="ECO:0008006" key="4">
    <source>
        <dbReference type="Google" id="ProtNLM"/>
    </source>
</evidence>